<evidence type="ECO:0000256" key="6">
    <source>
        <dbReference type="ARBA" id="ARBA00022679"/>
    </source>
</evidence>
<dbReference type="InterPro" id="IPR004193">
    <property type="entry name" value="Glyco_hydro_13_N"/>
</dbReference>
<dbReference type="PIRSF" id="PIRSF000463">
    <property type="entry name" value="GlgB"/>
    <property type="match status" value="1"/>
</dbReference>
<accession>A0A512ARY7</accession>
<evidence type="ECO:0000256" key="8">
    <source>
        <dbReference type="PIRSR" id="PIRSR000463-1"/>
    </source>
</evidence>
<protein>
    <recommendedName>
        <fullName evidence="4">1,4-alpha-glucan branching enzyme</fullName>
        <ecNumber evidence="4">2.4.1.18</ecNumber>
    </recommendedName>
</protein>
<evidence type="ECO:0000256" key="4">
    <source>
        <dbReference type="ARBA" id="ARBA00012541"/>
    </source>
</evidence>
<dbReference type="InterPro" id="IPR017853">
    <property type="entry name" value="GH"/>
</dbReference>
<feature type="active site" description="Nucleophile" evidence="8">
    <location>
        <position position="336"/>
    </location>
</feature>
<dbReference type="InterPro" id="IPR006047">
    <property type="entry name" value="GH13_cat_dom"/>
</dbReference>
<dbReference type="SUPFAM" id="SSF51011">
    <property type="entry name" value="Glycosyl hydrolase domain"/>
    <property type="match status" value="1"/>
</dbReference>
<comment type="caution">
    <text evidence="10">The sequence shown here is derived from an EMBL/GenBank/DDBJ whole genome shotgun (WGS) entry which is preliminary data.</text>
</comment>
<keyword evidence="11" id="KW-1185">Reference proteome</keyword>
<evidence type="ECO:0000256" key="1">
    <source>
        <dbReference type="ARBA" id="ARBA00000826"/>
    </source>
</evidence>
<dbReference type="Gene3D" id="2.60.40.1180">
    <property type="entry name" value="Golgi alpha-mannosidase II"/>
    <property type="match status" value="1"/>
</dbReference>
<evidence type="ECO:0000256" key="7">
    <source>
        <dbReference type="ARBA" id="ARBA00023277"/>
    </source>
</evidence>
<comment type="similarity">
    <text evidence="3">Belongs to the glycosyl hydrolase 13 family. GlgB subfamily.</text>
</comment>
<organism evidence="10 11">
    <name type="scientific">Adhaeribacter aerolatus</name>
    <dbReference type="NCBI Taxonomy" id="670289"/>
    <lineage>
        <taxon>Bacteria</taxon>
        <taxon>Pseudomonadati</taxon>
        <taxon>Bacteroidota</taxon>
        <taxon>Cytophagia</taxon>
        <taxon>Cytophagales</taxon>
        <taxon>Hymenobacteraceae</taxon>
        <taxon>Adhaeribacter</taxon>
    </lineage>
</organism>
<dbReference type="InterPro" id="IPR014756">
    <property type="entry name" value="Ig_E-set"/>
</dbReference>
<keyword evidence="5" id="KW-0328">Glycosyltransferase</keyword>
<evidence type="ECO:0000313" key="10">
    <source>
        <dbReference type="EMBL" id="GEO02462.1"/>
    </source>
</evidence>
<feature type="active site" description="Proton donor" evidence="8">
    <location>
        <position position="390"/>
    </location>
</feature>
<dbReference type="OrthoDB" id="9761875at2"/>
<dbReference type="Gene3D" id="3.20.20.80">
    <property type="entry name" value="Glycosidases"/>
    <property type="match status" value="1"/>
</dbReference>
<dbReference type="PANTHER" id="PTHR43651">
    <property type="entry name" value="1,4-ALPHA-GLUCAN-BRANCHING ENZYME"/>
    <property type="match status" value="1"/>
</dbReference>
<dbReference type="GO" id="GO:0003844">
    <property type="term" value="F:1,4-alpha-glucan branching enzyme activity"/>
    <property type="evidence" value="ECO:0007669"/>
    <property type="project" value="UniProtKB-EC"/>
</dbReference>
<evidence type="ECO:0000256" key="5">
    <source>
        <dbReference type="ARBA" id="ARBA00022676"/>
    </source>
</evidence>
<dbReference type="InterPro" id="IPR013783">
    <property type="entry name" value="Ig-like_fold"/>
</dbReference>
<dbReference type="GO" id="GO:0005978">
    <property type="term" value="P:glycogen biosynthetic process"/>
    <property type="evidence" value="ECO:0007669"/>
    <property type="project" value="InterPro"/>
</dbReference>
<dbReference type="Gene3D" id="2.60.40.10">
    <property type="entry name" value="Immunoglobulins"/>
    <property type="match status" value="1"/>
</dbReference>
<dbReference type="SUPFAM" id="SSF81296">
    <property type="entry name" value="E set domains"/>
    <property type="match status" value="1"/>
</dbReference>
<dbReference type="InterPro" id="IPR006048">
    <property type="entry name" value="A-amylase/branching_C"/>
</dbReference>
<proteinExistence type="inferred from homology"/>
<evidence type="ECO:0000313" key="11">
    <source>
        <dbReference type="Proteomes" id="UP000321532"/>
    </source>
</evidence>
<dbReference type="EC" id="2.4.1.18" evidence="4"/>
<dbReference type="InterPro" id="IPR037439">
    <property type="entry name" value="Branching_enzy"/>
</dbReference>
<dbReference type="EMBL" id="BJYS01000001">
    <property type="protein sequence ID" value="GEO02462.1"/>
    <property type="molecule type" value="Genomic_DNA"/>
</dbReference>
<evidence type="ECO:0000259" key="9">
    <source>
        <dbReference type="SMART" id="SM00642"/>
    </source>
</evidence>
<dbReference type="GO" id="GO:0005737">
    <property type="term" value="C:cytoplasm"/>
    <property type="evidence" value="ECO:0007669"/>
    <property type="project" value="TreeGrafter"/>
</dbReference>
<comment type="catalytic activity">
    <reaction evidence="1">
        <text>Transfers a segment of a (1-&gt;4)-alpha-D-glucan chain to a primary hydroxy group in a similar glucan chain.</text>
        <dbReference type="EC" id="2.4.1.18"/>
    </reaction>
</comment>
<sequence length="673" mass="78153">MKNIPPVLQLVKDDPWLTPYEPDLLERQQTYQQVKRNIEQEYGSLDYYAQAHKYLGINYDPEQKGWWYREWAPAAYALFLIGDFNNWNRESHPLSVNERGIWEIFLPDAEYQDTFTSGSLVKVHIKAANGNLDRIPPYIRRTVQNPETYDFAGQVWQMAPFTWQDENFNPATITEPIIYEAHVGMAQEKEGIGTFLEFTQNVLPRIHAVGYNCIQLMAVMEHPYYGSFGYHVSNFFAVSSRFGTPEELKQLVNEAHKLGIAVIMDVVHSHAVKNVAEGLVNFDGSGHQYFHPGPQGYHPAWDSRVFDYGKKEVRQFLLSNIRYWLEEFHFDGFRFDGVTSMLYQHHGEGVSFDHYDRYFRAGVDKHAITYLQLATTMVQQIKPGALCIAEDMSGMPGLCRTIADGGIGFDYRLGMGIPDYWIKLLKHQRDEDWNIYEMWGVLTNRRYKEKTVAYAESHDQAMVGDKTLAFWLMDKEMYFHMSVDDPNLVIDRGLAIHKLIRLFTISLGGEAYLNFMGNEFGHPEWIDFPRQGNNWSYKYARRQWSLVDNPNLKYKYFAAFDQAMTHVIRKYKVVSAPAAWQLNMDTSNKVVIFERGGLIFIFNFSPTNSIPDYKLWVPAAGSYQIILNSDRPEFGGFNRIADDILYPSFSEDKSNKLRLYITNRTALVLKRQE</sequence>
<gene>
    <name evidence="10" type="primary">glgB_1</name>
    <name evidence="10" type="ORF">AAE02nite_01260</name>
</gene>
<feature type="domain" description="Glycosyl hydrolase family 13 catalytic" evidence="9">
    <location>
        <begin position="180"/>
        <end position="545"/>
    </location>
</feature>
<dbReference type="Pfam" id="PF02806">
    <property type="entry name" value="Alpha-amylase_C"/>
    <property type="match status" value="1"/>
</dbReference>
<dbReference type="InterPro" id="IPR013780">
    <property type="entry name" value="Glyco_hydro_b"/>
</dbReference>
<keyword evidence="6" id="KW-0808">Transferase</keyword>
<dbReference type="PANTHER" id="PTHR43651:SF3">
    <property type="entry name" value="1,4-ALPHA-GLUCAN-BRANCHING ENZYME"/>
    <property type="match status" value="1"/>
</dbReference>
<evidence type="ECO:0000256" key="3">
    <source>
        <dbReference type="ARBA" id="ARBA00009000"/>
    </source>
</evidence>
<dbReference type="Pfam" id="PF00128">
    <property type="entry name" value="Alpha-amylase"/>
    <property type="match status" value="1"/>
</dbReference>
<comment type="function">
    <text evidence="2">Catalyzes the formation of the alpha-1,6-glucosidic linkages in glycogen by scission of a 1,4-alpha-linked oligosaccharide from growing alpha-1,4-glucan chains and the subsequent attachment of the oligosaccharide to the alpha-1,6 position.</text>
</comment>
<dbReference type="AlphaFoldDB" id="A0A512ARY7"/>
<reference evidence="10 11" key="1">
    <citation type="submission" date="2019-07" db="EMBL/GenBank/DDBJ databases">
        <title>Whole genome shotgun sequence of Adhaeribacter aerolatus NBRC 106133.</title>
        <authorList>
            <person name="Hosoyama A."/>
            <person name="Uohara A."/>
            <person name="Ohji S."/>
            <person name="Ichikawa N."/>
        </authorList>
    </citation>
    <scope>NUCLEOTIDE SEQUENCE [LARGE SCALE GENOMIC DNA]</scope>
    <source>
        <strain evidence="10 11">NBRC 106133</strain>
    </source>
</reference>
<dbReference type="FunFam" id="3.20.20.80:FF:000001">
    <property type="entry name" value="1,4-alpha-glucan branching enzyme"/>
    <property type="match status" value="1"/>
</dbReference>
<dbReference type="RefSeq" id="WP_146894507.1">
    <property type="nucleotide sequence ID" value="NZ_BJYS01000001.1"/>
</dbReference>
<dbReference type="GO" id="GO:0004553">
    <property type="term" value="F:hydrolase activity, hydrolyzing O-glycosyl compounds"/>
    <property type="evidence" value="ECO:0007669"/>
    <property type="project" value="InterPro"/>
</dbReference>
<dbReference type="GO" id="GO:0043169">
    <property type="term" value="F:cation binding"/>
    <property type="evidence" value="ECO:0007669"/>
    <property type="project" value="InterPro"/>
</dbReference>
<keyword evidence="7" id="KW-0119">Carbohydrate metabolism</keyword>
<dbReference type="SUPFAM" id="SSF51445">
    <property type="entry name" value="(Trans)glycosidases"/>
    <property type="match status" value="1"/>
</dbReference>
<dbReference type="Proteomes" id="UP000321532">
    <property type="component" value="Unassembled WGS sequence"/>
</dbReference>
<name>A0A512ARY7_9BACT</name>
<dbReference type="Pfam" id="PF02922">
    <property type="entry name" value="CBM_48"/>
    <property type="match status" value="1"/>
</dbReference>
<dbReference type="CDD" id="cd11321">
    <property type="entry name" value="AmyAc_bac_euk_BE"/>
    <property type="match status" value="1"/>
</dbReference>
<evidence type="ECO:0000256" key="2">
    <source>
        <dbReference type="ARBA" id="ARBA00002953"/>
    </source>
</evidence>
<dbReference type="CDD" id="cd02854">
    <property type="entry name" value="E_set_GBE_euk_N"/>
    <property type="match status" value="1"/>
</dbReference>
<dbReference type="SMART" id="SM00642">
    <property type="entry name" value="Aamy"/>
    <property type="match status" value="1"/>
</dbReference>